<reference evidence="3" key="1">
    <citation type="journal article" date="2016" name="Vet. Microbiol.">
        <title>Genetic analysis of a Treponema phagedenis locus encoding antigenic lipoproteins with potential for antigenic variation.</title>
        <authorList>
            <person name="Mushtaq M."/>
            <person name="Bongcam-Rudloff E."/>
            <person name="Loftsdottir H."/>
            <person name="Pringle M."/>
            <person name="Segerman B."/>
            <person name="Zuerner R."/>
            <person name="Rosander A."/>
        </authorList>
    </citation>
    <scope>NUCLEOTIDE SEQUENCE</scope>
    <source>
        <strain evidence="3">V2</strain>
    </source>
</reference>
<feature type="compositionally biased region" description="Polar residues" evidence="1">
    <location>
        <begin position="22"/>
        <end position="35"/>
    </location>
</feature>
<feature type="chain" id="PRO_5008248941" evidence="2">
    <location>
        <begin position="25"/>
        <end position="217"/>
    </location>
</feature>
<dbReference type="Gene3D" id="6.10.250.2300">
    <property type="match status" value="2"/>
</dbReference>
<evidence type="ECO:0000256" key="2">
    <source>
        <dbReference type="SAM" id="SignalP"/>
    </source>
</evidence>
<name>A0A191VM23_TREPH</name>
<organism evidence="3">
    <name type="scientific">Treponema phagedenis</name>
    <dbReference type="NCBI Taxonomy" id="162"/>
    <lineage>
        <taxon>Bacteria</taxon>
        <taxon>Pseudomonadati</taxon>
        <taxon>Spirochaetota</taxon>
        <taxon>Spirochaetia</taxon>
        <taxon>Spirochaetales</taxon>
        <taxon>Treponemataceae</taxon>
        <taxon>Treponema</taxon>
    </lineage>
</organism>
<evidence type="ECO:0000313" key="3">
    <source>
        <dbReference type="EMBL" id="ANJ16745.1"/>
    </source>
</evidence>
<evidence type="ECO:0000256" key="1">
    <source>
        <dbReference type="SAM" id="MobiDB-lite"/>
    </source>
</evidence>
<accession>A0A191VM23</accession>
<dbReference type="InterPro" id="IPR049380">
    <property type="entry name" value="FhbB_dom_sf"/>
</dbReference>
<feature type="signal peptide" evidence="2">
    <location>
        <begin position="1"/>
        <end position="24"/>
    </location>
</feature>
<keyword evidence="2" id="KW-0732">Signal</keyword>
<protein>
    <submittedName>
        <fullName evidence="3">VpsA</fullName>
    </submittedName>
</protein>
<dbReference type="PROSITE" id="PS51257">
    <property type="entry name" value="PROKAR_LIPOPROTEIN"/>
    <property type="match status" value="1"/>
</dbReference>
<sequence>MKKLRFLGFAIVAIALIVSCPGTSGTPKASENTGGKVQPTPTPAPQPAPAPGESGNTSPDGNTPLGGTKDLSTEDVKTVVDKINQMFEGLGVKVTDSSSDTPVTKEITPNQLKERFKFTNNPKLADSFLTKFIKAALEALKFDDIPAVPDGAKAIEKLGLDLKLVDSTPGQPIKKDTTREQLKARFTVEGDATAFDYFVAYVKEYLNGNDSTNIPSL</sequence>
<proteinExistence type="predicted"/>
<dbReference type="EMBL" id="KU143868">
    <property type="protein sequence ID" value="ANJ16745.1"/>
    <property type="molecule type" value="Genomic_DNA"/>
</dbReference>
<feature type="region of interest" description="Disordered" evidence="1">
    <location>
        <begin position="22"/>
        <end position="74"/>
    </location>
</feature>
<feature type="compositionally biased region" description="Pro residues" evidence="1">
    <location>
        <begin position="40"/>
        <end position="50"/>
    </location>
</feature>
<dbReference type="AlphaFoldDB" id="A0A191VM23"/>